<dbReference type="EMBL" id="CAIZ01000150">
    <property type="protein sequence ID" value="CCH71077.1"/>
    <property type="molecule type" value="Genomic_DNA"/>
</dbReference>
<reference evidence="2 3" key="1">
    <citation type="journal article" date="2013" name="ISME J.">
        <title>A metabolic model for members of the genus Tetrasphaera involved in enhanced biological phosphorus removal.</title>
        <authorList>
            <person name="Kristiansen R."/>
            <person name="Nguyen H.T.T."/>
            <person name="Saunders A.M."/>
            <person name="Nielsen J.L."/>
            <person name="Wimmer R."/>
            <person name="Le V.Q."/>
            <person name="McIlroy S.J."/>
            <person name="Petrovski S."/>
            <person name="Seviour R.J."/>
            <person name="Calteau A."/>
            <person name="Nielsen K.L."/>
            <person name="Nielsen P.H."/>
        </authorList>
    </citation>
    <scope>NUCLEOTIDE SEQUENCE [LARGE SCALE GENOMIC DNA]</scope>
    <source>
        <strain evidence="2 3">Lp2</strain>
    </source>
</reference>
<organism evidence="2 3">
    <name type="scientific">Phycicoccus elongatus Lp2</name>
    <dbReference type="NCBI Taxonomy" id="1193181"/>
    <lineage>
        <taxon>Bacteria</taxon>
        <taxon>Bacillati</taxon>
        <taxon>Actinomycetota</taxon>
        <taxon>Actinomycetes</taxon>
        <taxon>Micrococcales</taxon>
        <taxon>Intrasporangiaceae</taxon>
        <taxon>Phycicoccus</taxon>
    </lineage>
</organism>
<sequence>MFPTWEPSIVGLRLADDDPAWSATMTNWPARCSGESAAYAVSTQEAADGVTDGEGDDDAVGSAVTEAPGVLGEGAEVHAVSAAKAASPIPKARQGVEVTARPYDAGVARTKSLRPQGAGSALGPEGGPSGDGRRRTGGWLLTRSRPRRVPGRRW</sequence>
<comment type="caution">
    <text evidence="2">The sequence shown here is derived from an EMBL/GenBank/DDBJ whole genome shotgun (WGS) entry which is preliminary data.</text>
</comment>
<feature type="region of interest" description="Disordered" evidence="1">
    <location>
        <begin position="106"/>
        <end position="154"/>
    </location>
</feature>
<dbReference type="HOGENOM" id="CLU_1703379_0_0_11"/>
<accession>N0E2H4</accession>
<evidence type="ECO:0000313" key="2">
    <source>
        <dbReference type="EMBL" id="CCH71077.1"/>
    </source>
</evidence>
<name>N0E2H4_9MICO</name>
<dbReference type="Proteomes" id="UP000013167">
    <property type="component" value="Unassembled WGS sequence"/>
</dbReference>
<feature type="compositionally biased region" description="Basic residues" evidence="1">
    <location>
        <begin position="144"/>
        <end position="154"/>
    </location>
</feature>
<dbReference type="AlphaFoldDB" id="N0E2H4"/>
<keyword evidence="3" id="KW-1185">Reference proteome</keyword>
<proteinExistence type="predicted"/>
<evidence type="ECO:0000313" key="3">
    <source>
        <dbReference type="Proteomes" id="UP000013167"/>
    </source>
</evidence>
<gene>
    <name evidence="2" type="ORF">BN10_780014</name>
</gene>
<protein>
    <submittedName>
        <fullName evidence="2">Uncharacterized protein</fullName>
    </submittedName>
</protein>
<evidence type="ECO:0000256" key="1">
    <source>
        <dbReference type="SAM" id="MobiDB-lite"/>
    </source>
</evidence>